<keyword evidence="3" id="KW-0067">ATP-binding</keyword>
<evidence type="ECO:0000256" key="2">
    <source>
        <dbReference type="ARBA" id="ARBA00022741"/>
    </source>
</evidence>
<dbReference type="InterPro" id="IPR008909">
    <property type="entry name" value="DALR_anticod-bd"/>
</dbReference>
<dbReference type="Gene3D" id="1.10.730.10">
    <property type="entry name" value="Isoleucyl-tRNA Synthetase, Domain 1"/>
    <property type="match status" value="1"/>
</dbReference>
<keyword evidence="2" id="KW-0547">Nucleotide-binding</keyword>
<sequence length="227" mass="24387">MSGWWSATLGAVTPGQANEAVLAAVDAVHGVRPAAASITWEDTYVSPVAARHRLEAEPIAERLALHPEISHVETRGAGLLALHLAVPGRVAAAIAGDEGYGRGEMIEGAWADFPRTFDNPGFRVRFAYERACAVERRARDLQVPPGDPAALTAPGELRLLGLLAGFDGHRKPVLQLERIADAYHDVHESSREEPTPQHGARVILAGAVRVTLSNGLRRLGETARERL</sequence>
<proteinExistence type="predicted"/>
<evidence type="ECO:0000313" key="5">
    <source>
        <dbReference type="EMBL" id="GAA2733046.1"/>
    </source>
</evidence>
<evidence type="ECO:0000313" key="6">
    <source>
        <dbReference type="Proteomes" id="UP001501842"/>
    </source>
</evidence>
<evidence type="ECO:0000256" key="1">
    <source>
        <dbReference type="ARBA" id="ARBA00022598"/>
    </source>
</evidence>
<keyword evidence="1" id="KW-0436">Ligase</keyword>
<comment type="caution">
    <text evidence="5">The sequence shown here is derived from an EMBL/GenBank/DDBJ whole genome shotgun (WGS) entry which is preliminary data.</text>
</comment>
<evidence type="ECO:0000256" key="3">
    <source>
        <dbReference type="ARBA" id="ARBA00022840"/>
    </source>
</evidence>
<feature type="domain" description="DALR anticodon binding" evidence="4">
    <location>
        <begin position="124"/>
        <end position="227"/>
    </location>
</feature>
<accession>A0ABN3UHR6</accession>
<dbReference type="Proteomes" id="UP001501842">
    <property type="component" value="Unassembled WGS sequence"/>
</dbReference>
<gene>
    <name evidence="5" type="ORF">GCM10010439_52060</name>
</gene>
<dbReference type="SMART" id="SM00836">
    <property type="entry name" value="DALR_1"/>
    <property type="match status" value="1"/>
</dbReference>
<reference evidence="5 6" key="1">
    <citation type="journal article" date="2019" name="Int. J. Syst. Evol. Microbiol.">
        <title>The Global Catalogue of Microorganisms (GCM) 10K type strain sequencing project: providing services to taxonomists for standard genome sequencing and annotation.</title>
        <authorList>
            <consortium name="The Broad Institute Genomics Platform"/>
            <consortium name="The Broad Institute Genome Sequencing Center for Infectious Disease"/>
            <person name="Wu L."/>
            <person name="Ma J."/>
        </authorList>
    </citation>
    <scope>NUCLEOTIDE SEQUENCE [LARGE SCALE GENOMIC DNA]</scope>
    <source>
        <strain evidence="5 6">JCM 8201</strain>
    </source>
</reference>
<name>A0ABN3UHR6_9ACTN</name>
<protein>
    <recommendedName>
        <fullName evidence="4">DALR anticodon binding domain-containing protein</fullName>
    </recommendedName>
</protein>
<evidence type="ECO:0000259" key="4">
    <source>
        <dbReference type="SMART" id="SM00836"/>
    </source>
</evidence>
<dbReference type="EMBL" id="BAAATZ010000025">
    <property type="protein sequence ID" value="GAA2733046.1"/>
    <property type="molecule type" value="Genomic_DNA"/>
</dbReference>
<dbReference type="InterPro" id="IPR009080">
    <property type="entry name" value="tRNAsynth_Ia_anticodon-bd"/>
</dbReference>
<organism evidence="5 6">
    <name type="scientific">Actinocorallia aurantiaca</name>
    <dbReference type="NCBI Taxonomy" id="46204"/>
    <lineage>
        <taxon>Bacteria</taxon>
        <taxon>Bacillati</taxon>
        <taxon>Actinomycetota</taxon>
        <taxon>Actinomycetes</taxon>
        <taxon>Streptosporangiales</taxon>
        <taxon>Thermomonosporaceae</taxon>
        <taxon>Actinocorallia</taxon>
    </lineage>
</organism>
<dbReference type="SUPFAM" id="SSF47323">
    <property type="entry name" value="Anticodon-binding domain of a subclass of class I aminoacyl-tRNA synthetases"/>
    <property type="match status" value="1"/>
</dbReference>
<keyword evidence="6" id="KW-1185">Reference proteome</keyword>